<dbReference type="RefSeq" id="WP_174135951.1">
    <property type="nucleotide sequence ID" value="NZ_JABUFE010000002.1"/>
</dbReference>
<reference evidence="2 3" key="1">
    <citation type="submission" date="2020-06" db="EMBL/GenBank/DDBJ databases">
        <title>Sulfitobacter algicola sp. nov., isolated from green algae.</title>
        <authorList>
            <person name="Wang C."/>
        </authorList>
    </citation>
    <scope>NUCLEOTIDE SEQUENCE [LARGE SCALE GENOMIC DNA]</scope>
    <source>
        <strain evidence="2 3">1151</strain>
    </source>
</reference>
<comment type="caution">
    <text evidence="2">The sequence shown here is derived from an EMBL/GenBank/DDBJ whole genome shotgun (WGS) entry which is preliminary data.</text>
</comment>
<gene>
    <name evidence="2" type="ORF">HRQ87_05185</name>
</gene>
<proteinExistence type="predicted"/>
<name>A0ABX2ISY1_9RHOB</name>
<evidence type="ECO:0000313" key="3">
    <source>
        <dbReference type="Proteomes" id="UP000777935"/>
    </source>
</evidence>
<evidence type="ECO:0000313" key="2">
    <source>
        <dbReference type="EMBL" id="NSX54190.1"/>
    </source>
</evidence>
<protein>
    <recommendedName>
        <fullName evidence="1">Immunity MXAN-0049 protein domain-containing protein</fullName>
    </recommendedName>
</protein>
<dbReference type="InterPro" id="IPR012433">
    <property type="entry name" value="Imm11"/>
</dbReference>
<feature type="domain" description="Immunity MXAN-0049 protein" evidence="1">
    <location>
        <begin position="63"/>
        <end position="190"/>
    </location>
</feature>
<dbReference type="EMBL" id="JABUFE010000002">
    <property type="protein sequence ID" value="NSX54190.1"/>
    <property type="molecule type" value="Genomic_DNA"/>
</dbReference>
<keyword evidence="3" id="KW-1185">Reference proteome</keyword>
<accession>A0ABX2ISY1</accession>
<dbReference type="Pfam" id="PF07791">
    <property type="entry name" value="Imm11"/>
    <property type="match status" value="1"/>
</dbReference>
<dbReference type="Proteomes" id="UP000777935">
    <property type="component" value="Unassembled WGS sequence"/>
</dbReference>
<sequence length="202" mass="23084">MTVWVSKVMMKAELIKPMRHDLCSDDEAELREAERKQWVGEPISAEVVPKKIWFMKGSRTSLTLPNVFFAYGIWVVSERVAQVLERFDMGQGALYPTQVFKKDQVTPMPGAYRCLVFGLQKNALRTDSGGNLVSVDEKRDIWRLRFVPKDNDVVVGPEVYEPGDIWMDPRLFQAFFLSDALAKALKAENVHKIFGLTKCKIV</sequence>
<organism evidence="2 3">
    <name type="scientific">Parasulfitobacter algicola</name>
    <dbReference type="NCBI Taxonomy" id="2614809"/>
    <lineage>
        <taxon>Bacteria</taxon>
        <taxon>Pseudomonadati</taxon>
        <taxon>Pseudomonadota</taxon>
        <taxon>Alphaproteobacteria</taxon>
        <taxon>Rhodobacterales</taxon>
        <taxon>Roseobacteraceae</taxon>
        <taxon>Parasulfitobacter</taxon>
    </lineage>
</organism>
<evidence type="ECO:0000259" key="1">
    <source>
        <dbReference type="Pfam" id="PF07791"/>
    </source>
</evidence>